<feature type="chain" id="PRO_5007881467" description="DUF2145 domain-containing protein" evidence="1">
    <location>
        <begin position="22"/>
        <end position="271"/>
    </location>
</feature>
<sequence length="271" mass="30345">MRKFLSIVLIALSVKSIQAQAGSTQSGEPKFQPNEIAQFAKQVERYSAAKRAHVFVIARVGQPQKTLPKGVEFTHVALAVYSQITMENGEQKPGYAIHNLYQLHDDPAKSSLVIDYPTDFFWAVDELKAGIAIPTLAVQKQLLDAINKDVPSKVHNPRYSLIANPFNNKRQNCTEHTLNVINAAIYNTTDMAQLKANTKAYFDPQPLSISPFKLLLGSVFRDEIYKKDHKGKVKIATFTTIKDYLAKHNLLEHSAVITPKMLSNIQNSKEI</sequence>
<feature type="signal peptide" evidence="1">
    <location>
        <begin position="1"/>
        <end position="21"/>
    </location>
</feature>
<gene>
    <name evidence="2" type="ORF">N475_18965</name>
</gene>
<dbReference type="EMBL" id="AUYB01000116">
    <property type="protein sequence ID" value="KZN34625.1"/>
    <property type="molecule type" value="Genomic_DNA"/>
</dbReference>
<evidence type="ECO:0000256" key="1">
    <source>
        <dbReference type="SAM" id="SignalP"/>
    </source>
</evidence>
<accession>A0A166VYM6</accession>
<dbReference type="RefSeq" id="WP_063358288.1">
    <property type="nucleotide sequence ID" value="NZ_AQHB01000049.1"/>
</dbReference>
<dbReference type="InterPro" id="IPR014547">
    <property type="entry name" value="UCP028477"/>
</dbReference>
<comment type="caution">
    <text evidence="2">The sequence shown here is derived from an EMBL/GenBank/DDBJ whole genome shotgun (WGS) entry which is preliminary data.</text>
</comment>
<dbReference type="Proteomes" id="UP000076643">
    <property type="component" value="Unassembled WGS sequence"/>
</dbReference>
<dbReference type="AlphaFoldDB" id="A0A166VYM6"/>
<evidence type="ECO:0000313" key="3">
    <source>
        <dbReference type="Proteomes" id="UP000076643"/>
    </source>
</evidence>
<keyword evidence="1" id="KW-0732">Signal</keyword>
<name>A0A166VYM6_9GAMM</name>
<dbReference type="Pfam" id="PF09916">
    <property type="entry name" value="DUF2145"/>
    <property type="match status" value="1"/>
</dbReference>
<protein>
    <recommendedName>
        <fullName evidence="4">DUF2145 domain-containing protein</fullName>
    </recommendedName>
</protein>
<proteinExistence type="predicted"/>
<dbReference type="PATRIC" id="fig|1365250.3.peg.3483"/>
<evidence type="ECO:0000313" key="2">
    <source>
        <dbReference type="EMBL" id="KZN34625.1"/>
    </source>
</evidence>
<organism evidence="2 3">
    <name type="scientific">Pseudoalteromonas luteoviolacea DSM 6061</name>
    <dbReference type="NCBI Taxonomy" id="1365250"/>
    <lineage>
        <taxon>Bacteria</taxon>
        <taxon>Pseudomonadati</taxon>
        <taxon>Pseudomonadota</taxon>
        <taxon>Gammaproteobacteria</taxon>
        <taxon>Alteromonadales</taxon>
        <taxon>Pseudoalteromonadaceae</taxon>
        <taxon>Pseudoalteromonas</taxon>
    </lineage>
</organism>
<evidence type="ECO:0008006" key="4">
    <source>
        <dbReference type="Google" id="ProtNLM"/>
    </source>
</evidence>
<keyword evidence="3" id="KW-1185">Reference proteome</keyword>
<reference evidence="2 3" key="1">
    <citation type="submission" date="2013-07" db="EMBL/GenBank/DDBJ databases">
        <title>Comparative Genomic and Metabolomic Analysis of Twelve Strains of Pseudoalteromonas luteoviolacea.</title>
        <authorList>
            <person name="Vynne N.G."/>
            <person name="Mansson M."/>
            <person name="Gram L."/>
        </authorList>
    </citation>
    <scope>NUCLEOTIDE SEQUENCE [LARGE SCALE GENOMIC DNA]</scope>
    <source>
        <strain evidence="2 3">DSM 6061</strain>
    </source>
</reference>